<dbReference type="GO" id="GO:0005634">
    <property type="term" value="C:nucleus"/>
    <property type="evidence" value="ECO:0007669"/>
    <property type="project" value="UniProtKB-SubCell"/>
</dbReference>
<feature type="domain" description="F-box" evidence="7">
    <location>
        <begin position="16"/>
        <end position="62"/>
    </location>
</feature>
<reference evidence="9" key="1">
    <citation type="submission" date="2015-03" db="EMBL/GenBank/DDBJ databases">
        <title>A transcriptome of Araucaria cunninghamii, an australian fine timber species.</title>
        <authorList>
            <person name="Jing Yi C.J.Y."/>
            <person name="Yin San L.Y.S."/>
            <person name="Abdul Karim S.S."/>
            <person name="Wan Azmi N.N."/>
            <person name="Hercus R.R."/>
            <person name="Croft L.L."/>
        </authorList>
    </citation>
    <scope>NUCLEOTIDE SEQUENCE</scope>
    <source>
        <strain evidence="9">MI0301</strain>
        <tissue evidence="9">Leaf</tissue>
    </source>
</reference>
<keyword evidence="4" id="KW-0560">Oxidoreductase</keyword>
<evidence type="ECO:0000256" key="1">
    <source>
        <dbReference type="ARBA" id="ARBA00004123"/>
    </source>
</evidence>
<evidence type="ECO:0000256" key="3">
    <source>
        <dbReference type="ARBA" id="ARBA00022723"/>
    </source>
</evidence>
<dbReference type="AlphaFoldDB" id="A0A0D6R5E3"/>
<dbReference type="SUPFAM" id="SSF81383">
    <property type="entry name" value="F-box domain"/>
    <property type="match status" value="1"/>
</dbReference>
<feature type="domain" description="JmjC" evidence="8">
    <location>
        <begin position="219"/>
        <end position="382"/>
    </location>
</feature>
<evidence type="ECO:0000256" key="6">
    <source>
        <dbReference type="ARBA" id="ARBA00023242"/>
    </source>
</evidence>
<keyword evidence="6" id="KW-0539">Nucleus</keyword>
<dbReference type="PROSITE" id="PS50181">
    <property type="entry name" value="FBOX"/>
    <property type="match status" value="1"/>
</dbReference>
<organism evidence="9">
    <name type="scientific">Araucaria cunninghamii</name>
    <name type="common">Hoop pine</name>
    <name type="synonym">Moreton Bay pine</name>
    <dbReference type="NCBI Taxonomy" id="56994"/>
    <lineage>
        <taxon>Eukaryota</taxon>
        <taxon>Viridiplantae</taxon>
        <taxon>Streptophyta</taxon>
        <taxon>Embryophyta</taxon>
        <taxon>Tracheophyta</taxon>
        <taxon>Spermatophyta</taxon>
        <taxon>Pinopsida</taxon>
        <taxon>Pinidae</taxon>
        <taxon>Conifers II</taxon>
        <taxon>Araucariales</taxon>
        <taxon>Araucariaceae</taxon>
        <taxon>Araucaria</taxon>
    </lineage>
</organism>
<comment type="subcellular location">
    <subcellularLocation>
        <location evidence="1">Nucleus</location>
    </subcellularLocation>
</comment>
<dbReference type="GO" id="GO:0046872">
    <property type="term" value="F:metal ion binding"/>
    <property type="evidence" value="ECO:0007669"/>
    <property type="project" value="UniProtKB-KW"/>
</dbReference>
<evidence type="ECO:0000256" key="2">
    <source>
        <dbReference type="ARBA" id="ARBA00006801"/>
    </source>
</evidence>
<dbReference type="Gene3D" id="1.20.1280.50">
    <property type="match status" value="1"/>
</dbReference>
<dbReference type="InterPro" id="IPR003347">
    <property type="entry name" value="JmjC_dom"/>
</dbReference>
<evidence type="ECO:0000259" key="8">
    <source>
        <dbReference type="PROSITE" id="PS51184"/>
    </source>
</evidence>
<dbReference type="InterPro" id="IPR041667">
    <property type="entry name" value="Cupin_8"/>
</dbReference>
<dbReference type="GO" id="GO:0005737">
    <property type="term" value="C:cytoplasm"/>
    <property type="evidence" value="ECO:0007669"/>
    <property type="project" value="TreeGrafter"/>
</dbReference>
<accession>A0A0D6R5E3</accession>
<dbReference type="PROSITE" id="PS51184">
    <property type="entry name" value="JMJC"/>
    <property type="match status" value="1"/>
</dbReference>
<dbReference type="GO" id="GO:0016491">
    <property type="term" value="F:oxidoreductase activity"/>
    <property type="evidence" value="ECO:0007669"/>
    <property type="project" value="UniProtKB-KW"/>
</dbReference>
<dbReference type="PANTHER" id="PTHR12480">
    <property type="entry name" value="ARGININE DEMETHYLASE AND LYSYL-HYDROXYLASE JMJD"/>
    <property type="match status" value="1"/>
</dbReference>
<comment type="similarity">
    <text evidence="2">Belongs to the JARID1 histone demethylase family.</text>
</comment>
<keyword evidence="3" id="KW-0479">Metal-binding</keyword>
<dbReference type="InterPro" id="IPR036047">
    <property type="entry name" value="F-box-like_dom_sf"/>
</dbReference>
<dbReference type="SMART" id="SM00558">
    <property type="entry name" value="JmjC"/>
    <property type="match status" value="1"/>
</dbReference>
<proteinExistence type="inferred from homology"/>
<dbReference type="Gene3D" id="2.60.120.650">
    <property type="entry name" value="Cupin"/>
    <property type="match status" value="1"/>
</dbReference>
<evidence type="ECO:0000256" key="5">
    <source>
        <dbReference type="ARBA" id="ARBA00023004"/>
    </source>
</evidence>
<protein>
    <recommendedName>
        <fullName evidence="10">JmjC domain-containing protein</fullName>
    </recommendedName>
</protein>
<dbReference type="Pfam" id="PF12937">
    <property type="entry name" value="F-box-like"/>
    <property type="match status" value="1"/>
</dbReference>
<evidence type="ECO:0000259" key="7">
    <source>
        <dbReference type="PROSITE" id="PS50181"/>
    </source>
</evidence>
<name>A0A0D6R5E3_ARACU</name>
<dbReference type="InterPro" id="IPR050910">
    <property type="entry name" value="JMJD6_ArgDemeth/LysHydrox"/>
</dbReference>
<evidence type="ECO:0000313" key="9">
    <source>
        <dbReference type="EMBL" id="JAG98029.1"/>
    </source>
</evidence>
<keyword evidence="5" id="KW-0408">Iron</keyword>
<dbReference type="Pfam" id="PF13621">
    <property type="entry name" value="Cupin_8"/>
    <property type="match status" value="1"/>
</dbReference>
<dbReference type="SUPFAM" id="SSF51197">
    <property type="entry name" value="Clavaminate synthase-like"/>
    <property type="match status" value="1"/>
</dbReference>
<dbReference type="FunFam" id="2.60.120.650:FF:000045">
    <property type="entry name" value="F-box protein At1g78280"/>
    <property type="match status" value="1"/>
</dbReference>
<sequence length="987" mass="112440">MELKEPQPQDRRPEGLGALQILPDEIICIILEALSPRDVAKLACVSSVLYIFCNEEPLWMKLCLENFDGTLQYRGSWKETTIEKLCLTKDITTISKSRLCFKGFSSLFLYKRWYRCHVAFENFSFDNGVVERIGDISSEEFRLRYDGKGPVLLTELANDWSAKHTWTLEKLAEKYGEVAFCISQTNADKITMKLKDYVSYMQLQNDEDPLYIFDPKFGEVAPDLLKDYNVPRLFQEDLFDVLDKDQKPPFRWLVLGPARCGASWHVDPLLTSAWNTLLQGRKRWALYPPGRVPPGVTVHVSEEDGDVNIESPSSPQWWLDIYPLLAEEDKPLECTQLPGETIFVPSGWWHCVLNLEASIAVTQNFVNEANFEFVCLDLAPGYRHKGVARAGRLAVEGQLGFSRDDRDVCHMNHDNLGSDRCCSGQDIVYSSDCLSMYLEENLNHYNSNWSGSSPIGQREVREWLHRLWAVRPSLREKIWKGACIALDAGKWLDRVTKICAANNLPLPSESEKLPVGTGSNPVYLIGEYVIKLYVEGGLESAVHCLGAELEFYDLLCDSGSPLINHVPYIFRSGFLSFSDGSYESTLWDGKEVPPIIAEFNLLAINSFPCDYSFSTWNKAKVESTVLEKKQSYKEESCSTANMSVWPYLIAKRCRGENVSHARRKLSEEDFFVLASFLGEQVCNLHTLPLPSMPTSCKRMRLNSYGQWDVAQLLTNQEENNSQMSSVTHNNFGPRDPFYGNHRIPAEWEPFITLMRERRKNVKESLKKWGDSTPNHLIEKVDDYLPPDPLVLLGINGVENGVLKLCKSPTWLHMDIMDDNIQMEPYVSDGLLSDAIQICSSSVNLIHAKKELDADRDGEGNKQRVMHPSYILDFSDLSIGDPVYELIAIYLDVFRGNSVLLKHFLLRYKLPLCSRQGCKGQTQLLEGASRADCQKSEQLSYQAMCYCLLHDDNVMGAIFSIWKELRKASSWEEVEITVWGTLNDYEDF</sequence>
<evidence type="ECO:0000256" key="4">
    <source>
        <dbReference type="ARBA" id="ARBA00023002"/>
    </source>
</evidence>
<dbReference type="SMART" id="SM00256">
    <property type="entry name" value="FBOX"/>
    <property type="match status" value="1"/>
</dbReference>
<dbReference type="EMBL" id="GCKF01028897">
    <property type="protein sequence ID" value="JAG98029.1"/>
    <property type="molecule type" value="Transcribed_RNA"/>
</dbReference>
<dbReference type="PANTHER" id="PTHR12480:SF35">
    <property type="entry name" value="TRANSCRIPTION FACTOR JUMONJI, JMJC DOMAIN-CONTAINING PROTEIN"/>
    <property type="match status" value="1"/>
</dbReference>
<evidence type="ECO:0008006" key="10">
    <source>
        <dbReference type="Google" id="ProtNLM"/>
    </source>
</evidence>
<dbReference type="InterPro" id="IPR001810">
    <property type="entry name" value="F-box_dom"/>
</dbReference>